<dbReference type="KEGG" id="pcw:110206090"/>
<protein>
    <submittedName>
        <fullName evidence="9">Blood group Rh(CE) polypeptide isoform X1</fullName>
    </submittedName>
</protein>
<dbReference type="InterPro" id="IPR024041">
    <property type="entry name" value="NH4_transpt_AmtB-like_dom"/>
</dbReference>
<feature type="transmembrane region" description="Helical" evidence="6">
    <location>
        <begin position="238"/>
        <end position="256"/>
    </location>
</feature>
<dbReference type="GeneID" id="110206090"/>
<comment type="subcellular location">
    <subcellularLocation>
        <location evidence="1">Membrane</location>
        <topology evidence="1">Multi-pass membrane protein</topology>
    </subcellularLocation>
</comment>
<dbReference type="Gene3D" id="1.10.3430.10">
    <property type="entry name" value="Ammonium transporter AmtB like domains"/>
    <property type="match status" value="1"/>
</dbReference>
<dbReference type="InterPro" id="IPR029020">
    <property type="entry name" value="Ammonium/urea_transptr"/>
</dbReference>
<keyword evidence="8" id="KW-1185">Reference proteome</keyword>
<keyword evidence="3 6" id="KW-0812">Transmembrane</keyword>
<evidence type="ECO:0000313" key="8">
    <source>
        <dbReference type="Proteomes" id="UP000515140"/>
    </source>
</evidence>
<feature type="domain" description="Ammonium transporter AmtB-like" evidence="7">
    <location>
        <begin position="20"/>
        <end position="395"/>
    </location>
</feature>
<evidence type="ECO:0000256" key="5">
    <source>
        <dbReference type="ARBA" id="ARBA00023136"/>
    </source>
</evidence>
<dbReference type="Proteomes" id="UP000515140">
    <property type="component" value="Unplaced"/>
</dbReference>
<dbReference type="PANTHER" id="PTHR11730">
    <property type="entry name" value="AMMONIUM TRANSPORTER"/>
    <property type="match status" value="1"/>
</dbReference>
<dbReference type="FunFam" id="1.10.3430.10:FF:000009">
    <property type="entry name" value="Blood group Rh(D) polypeptide"/>
    <property type="match status" value="1"/>
</dbReference>
<dbReference type="CTD" id="6006"/>
<evidence type="ECO:0000256" key="2">
    <source>
        <dbReference type="ARBA" id="ARBA00011036"/>
    </source>
</evidence>
<dbReference type="PRINTS" id="PR00342">
    <property type="entry name" value="RHESUSRHD"/>
</dbReference>
<dbReference type="AlphaFoldDB" id="A0A6P5K0X9"/>
<dbReference type="GO" id="GO:0005886">
    <property type="term" value="C:plasma membrane"/>
    <property type="evidence" value="ECO:0007669"/>
    <property type="project" value="InterPro"/>
</dbReference>
<feature type="transmembrane region" description="Helical" evidence="6">
    <location>
        <begin position="12"/>
        <end position="34"/>
    </location>
</feature>
<feature type="transmembrane region" description="Helical" evidence="6">
    <location>
        <begin position="46"/>
        <end position="64"/>
    </location>
</feature>
<dbReference type="SUPFAM" id="SSF111352">
    <property type="entry name" value="Ammonium transporter"/>
    <property type="match status" value="1"/>
</dbReference>
<dbReference type="Pfam" id="PF00909">
    <property type="entry name" value="Ammonium_transp"/>
    <property type="match status" value="1"/>
</dbReference>
<dbReference type="PANTHER" id="PTHR11730:SF43">
    <property type="entry name" value="BLOOD GROUP RH(CE) POLYPEPTIDE-RELATED"/>
    <property type="match status" value="1"/>
</dbReference>
<feature type="transmembrane region" description="Helical" evidence="6">
    <location>
        <begin position="104"/>
        <end position="125"/>
    </location>
</feature>
<evidence type="ECO:0000256" key="6">
    <source>
        <dbReference type="SAM" id="Phobius"/>
    </source>
</evidence>
<accession>A0A6P5K0X9</accession>
<evidence type="ECO:0000256" key="3">
    <source>
        <dbReference type="ARBA" id="ARBA00022692"/>
    </source>
</evidence>
<feature type="transmembrane region" description="Helical" evidence="6">
    <location>
        <begin position="200"/>
        <end position="218"/>
    </location>
</feature>
<keyword evidence="4 6" id="KW-1133">Transmembrane helix</keyword>
<feature type="transmembrane region" description="Helical" evidence="6">
    <location>
        <begin position="132"/>
        <end position="150"/>
    </location>
</feature>
<feature type="transmembrane region" description="Helical" evidence="6">
    <location>
        <begin position="76"/>
        <end position="98"/>
    </location>
</feature>
<feature type="transmembrane region" description="Helical" evidence="6">
    <location>
        <begin position="268"/>
        <end position="286"/>
    </location>
</feature>
<feature type="transmembrane region" description="Helical" evidence="6">
    <location>
        <begin position="292"/>
        <end position="314"/>
    </location>
</feature>
<feature type="transmembrane region" description="Helical" evidence="6">
    <location>
        <begin position="335"/>
        <end position="354"/>
    </location>
</feature>
<name>A0A6P5K0X9_PHACI</name>
<dbReference type="InParanoid" id="A0A6P5K0X9"/>
<organism evidence="8 9">
    <name type="scientific">Phascolarctos cinereus</name>
    <name type="common">Koala</name>
    <dbReference type="NCBI Taxonomy" id="38626"/>
    <lineage>
        <taxon>Eukaryota</taxon>
        <taxon>Metazoa</taxon>
        <taxon>Chordata</taxon>
        <taxon>Craniata</taxon>
        <taxon>Vertebrata</taxon>
        <taxon>Euteleostomi</taxon>
        <taxon>Mammalia</taxon>
        <taxon>Metatheria</taxon>
        <taxon>Diprotodontia</taxon>
        <taxon>Phascolarctidae</taxon>
        <taxon>Phascolarctos</taxon>
    </lineage>
</organism>
<dbReference type="GO" id="GO:0008519">
    <property type="term" value="F:ammonium channel activity"/>
    <property type="evidence" value="ECO:0007669"/>
    <property type="project" value="InterPro"/>
</dbReference>
<gene>
    <name evidence="9" type="primary">RHCE</name>
</gene>
<dbReference type="RefSeq" id="XP_020838794.1">
    <property type="nucleotide sequence ID" value="XM_020983135.1"/>
</dbReference>
<evidence type="ECO:0000313" key="9">
    <source>
        <dbReference type="RefSeq" id="XP_020838794.1"/>
    </source>
</evidence>
<reference evidence="9" key="1">
    <citation type="submission" date="2025-08" db="UniProtKB">
        <authorList>
            <consortium name="RefSeq"/>
        </authorList>
    </citation>
    <scope>IDENTIFICATION</scope>
    <source>
        <tissue evidence="9">Spleen</tissue>
    </source>
</reference>
<dbReference type="InterPro" id="IPR002229">
    <property type="entry name" value="RhesusRHD"/>
</dbReference>
<comment type="similarity">
    <text evidence="2">Belongs to the ammonium transporter (TC 2.A.49) family. Rh subfamily.</text>
</comment>
<proteinExistence type="inferred from homology"/>
<evidence type="ECO:0000256" key="1">
    <source>
        <dbReference type="ARBA" id="ARBA00004141"/>
    </source>
</evidence>
<sequence>MGSKYPKSLRISLPFWVLMLEIAFILVFFFFTSYETPSKKLELLKPYPAFQDINVMAVLGLGFLKASLRRYTWSSVAFNLFTLALGVQWAIILDGFLFSSSRKIPINIQRIILGTMSAMSALISSGATLGKVNLVQLIVMTLLEVTAFLGTKKLTLTFLDGNEHQSMMQIHVFGAYFGVAATWCLSGPGLSAAKEKEQRATASSLFTTLGTLFLWIFWPTFNSALLEYPSEKETAIYNTYYALAVSAVVAMSFSAAAHPHGKISMIHVHRATLAGGVAVGVATNLIHSPWIAMVLGLLAGMISIVGAKCLPVMVQQGCFNRIIGLHDTCEVHSTFGLPGLLGGLAYILLMIEQASWTKLSTVGFQILYSAGSLSLSVAMGLAGGILTGLILSLNLWKAPPEAKYFDDQAFWEFPHLAVGF</sequence>
<dbReference type="FunCoup" id="A0A6P5K0X9">
    <property type="interactions" value="52"/>
</dbReference>
<evidence type="ECO:0000259" key="7">
    <source>
        <dbReference type="Pfam" id="PF00909"/>
    </source>
</evidence>
<feature type="transmembrane region" description="Helical" evidence="6">
    <location>
        <begin position="170"/>
        <end position="193"/>
    </location>
</feature>
<evidence type="ECO:0000256" key="4">
    <source>
        <dbReference type="ARBA" id="ARBA00022989"/>
    </source>
</evidence>
<dbReference type="GO" id="GO:0097272">
    <property type="term" value="P:ammonium homeostasis"/>
    <property type="evidence" value="ECO:0007669"/>
    <property type="project" value="TreeGrafter"/>
</dbReference>
<keyword evidence="5 6" id="KW-0472">Membrane</keyword>
<feature type="transmembrane region" description="Helical" evidence="6">
    <location>
        <begin position="366"/>
        <end position="393"/>
    </location>
</feature>